<dbReference type="PANTHER" id="PTHR47152:SF1">
    <property type="entry name" value="SLL1186 PROTEIN"/>
    <property type="match status" value="1"/>
</dbReference>
<dbReference type="InterPro" id="IPR008538">
    <property type="entry name" value="Uma2"/>
</dbReference>
<dbReference type="InterPro" id="IPR011335">
    <property type="entry name" value="Restrct_endonuc-II-like"/>
</dbReference>
<evidence type="ECO:0000313" key="2">
    <source>
        <dbReference type="EMBL" id="BCU07396.1"/>
    </source>
</evidence>
<dbReference type="InterPro" id="IPR012296">
    <property type="entry name" value="Nuclease_put_TT1808"/>
</dbReference>
<dbReference type="RefSeq" id="WP_213378506.1">
    <property type="nucleotide sequence ID" value="NZ_AP024563.1"/>
</dbReference>
<sequence>MTLRMDQMILPPGQSVLFHSMDWPSFEAVLDQLGERPGLRLAYDDGVLELMTPLLEHEDDKQMIGAFIEALLETLGIEFRNIGSTTLRSTSAAKGVEPDLCFYTAHESHIRGKRTIDLTVDPPPDLALEIDITNRRDHRPIYAALGVPELWRFDGARLSMYRLQETGYIATECSAQFPNLPLTEAIPRFLELSRREGRNAALRAFRQWALESGQR</sequence>
<dbReference type="CDD" id="cd06260">
    <property type="entry name" value="DUF820-like"/>
    <property type="match status" value="1"/>
</dbReference>
<accession>A0ABM7QNQ8</accession>
<protein>
    <recommendedName>
        <fullName evidence="1">Putative restriction endonuclease domain-containing protein</fullName>
    </recommendedName>
</protein>
<reference evidence="2 3" key="1">
    <citation type="submission" date="2021-04" db="EMBL/GenBank/DDBJ databases">
        <title>Complete genome sequencing of Allochromatium tepidum strain NZ.</title>
        <authorList>
            <person name="Tsukatani Y."/>
            <person name="Mori H."/>
        </authorList>
    </citation>
    <scope>NUCLEOTIDE SEQUENCE [LARGE SCALE GENOMIC DNA]</scope>
    <source>
        <strain evidence="2 3">NZ</strain>
    </source>
</reference>
<dbReference type="Pfam" id="PF05685">
    <property type="entry name" value="Uma2"/>
    <property type="match status" value="1"/>
</dbReference>
<feature type="domain" description="Putative restriction endonuclease" evidence="1">
    <location>
        <begin position="31"/>
        <end position="191"/>
    </location>
</feature>
<name>A0ABM7QNQ8_9GAMM</name>
<dbReference type="Proteomes" id="UP000680679">
    <property type="component" value="Chromosome"/>
</dbReference>
<gene>
    <name evidence="2" type="ORF">Atep_20730</name>
</gene>
<evidence type="ECO:0000313" key="3">
    <source>
        <dbReference type="Proteomes" id="UP000680679"/>
    </source>
</evidence>
<organism evidence="2 3">
    <name type="scientific">Allochromatium tepidum</name>
    <dbReference type="NCBI Taxonomy" id="553982"/>
    <lineage>
        <taxon>Bacteria</taxon>
        <taxon>Pseudomonadati</taxon>
        <taxon>Pseudomonadota</taxon>
        <taxon>Gammaproteobacteria</taxon>
        <taxon>Chromatiales</taxon>
        <taxon>Chromatiaceae</taxon>
        <taxon>Allochromatium</taxon>
    </lineage>
</organism>
<dbReference type="PANTHER" id="PTHR47152">
    <property type="entry name" value="SLR2084 PROTEIN-RELATED"/>
    <property type="match status" value="1"/>
</dbReference>
<keyword evidence="3" id="KW-1185">Reference proteome</keyword>
<dbReference type="SUPFAM" id="SSF52980">
    <property type="entry name" value="Restriction endonuclease-like"/>
    <property type="match status" value="1"/>
</dbReference>
<dbReference type="EMBL" id="AP024563">
    <property type="protein sequence ID" value="BCU07396.1"/>
    <property type="molecule type" value="Genomic_DNA"/>
</dbReference>
<proteinExistence type="predicted"/>
<dbReference type="Gene3D" id="3.90.1570.10">
    <property type="entry name" value="tt1808, chain A"/>
    <property type="match status" value="1"/>
</dbReference>
<evidence type="ECO:0000259" key="1">
    <source>
        <dbReference type="Pfam" id="PF05685"/>
    </source>
</evidence>